<dbReference type="Gene3D" id="2.30.110.10">
    <property type="entry name" value="Electron Transport, Fmn-binding Protein, Chain A"/>
    <property type="match status" value="1"/>
</dbReference>
<proteinExistence type="predicted"/>
<gene>
    <name evidence="3" type="ORF">EPA93_28050</name>
</gene>
<dbReference type="Proteomes" id="UP000290365">
    <property type="component" value="Chromosome"/>
</dbReference>
<evidence type="ECO:0000313" key="3">
    <source>
        <dbReference type="EMBL" id="QBD79622.1"/>
    </source>
</evidence>
<evidence type="ECO:0000259" key="2">
    <source>
        <dbReference type="Pfam" id="PF01243"/>
    </source>
</evidence>
<dbReference type="KEGG" id="kbs:EPA93_28050"/>
<dbReference type="NCBIfam" id="TIGR03618">
    <property type="entry name" value="Rv1155_F420"/>
    <property type="match status" value="1"/>
</dbReference>
<dbReference type="InterPro" id="IPR011576">
    <property type="entry name" value="Pyridox_Oxase_N"/>
</dbReference>
<name>A0A4P6JW72_KTERU</name>
<dbReference type="AlphaFoldDB" id="A0A4P6JW72"/>
<organism evidence="3 4">
    <name type="scientific">Ktedonosporobacter rubrisoli</name>
    <dbReference type="NCBI Taxonomy" id="2509675"/>
    <lineage>
        <taxon>Bacteria</taxon>
        <taxon>Bacillati</taxon>
        <taxon>Chloroflexota</taxon>
        <taxon>Ktedonobacteria</taxon>
        <taxon>Ktedonobacterales</taxon>
        <taxon>Ktedonosporobacteraceae</taxon>
        <taxon>Ktedonosporobacter</taxon>
    </lineage>
</organism>
<dbReference type="PANTHER" id="PTHR35176:SF6">
    <property type="entry name" value="HEME OXYGENASE HI_0854-RELATED"/>
    <property type="match status" value="1"/>
</dbReference>
<keyword evidence="1" id="KW-0560">Oxidoreductase</keyword>
<dbReference type="Pfam" id="PF01243">
    <property type="entry name" value="PNPOx_N"/>
    <property type="match status" value="1"/>
</dbReference>
<dbReference type="PANTHER" id="PTHR35176">
    <property type="entry name" value="HEME OXYGENASE HI_0854-RELATED"/>
    <property type="match status" value="1"/>
</dbReference>
<keyword evidence="4" id="KW-1185">Reference proteome</keyword>
<dbReference type="GO" id="GO:0016627">
    <property type="term" value="F:oxidoreductase activity, acting on the CH-CH group of donors"/>
    <property type="evidence" value="ECO:0007669"/>
    <property type="project" value="TreeGrafter"/>
</dbReference>
<dbReference type="GO" id="GO:0070967">
    <property type="term" value="F:coenzyme F420 binding"/>
    <property type="evidence" value="ECO:0007669"/>
    <property type="project" value="TreeGrafter"/>
</dbReference>
<evidence type="ECO:0000256" key="1">
    <source>
        <dbReference type="ARBA" id="ARBA00023002"/>
    </source>
</evidence>
<dbReference type="InterPro" id="IPR052019">
    <property type="entry name" value="F420H2_bilvrd_red/Heme_oxyg"/>
</dbReference>
<dbReference type="OrthoDB" id="159904at2"/>
<dbReference type="InterPro" id="IPR012349">
    <property type="entry name" value="Split_barrel_FMN-bd"/>
</dbReference>
<dbReference type="SUPFAM" id="SSF50475">
    <property type="entry name" value="FMN-binding split barrel"/>
    <property type="match status" value="1"/>
</dbReference>
<sequence length="138" mass="15431">MAHILSAWAKEFLREARLAVVSTLNKDGSSHLASVWYMLADDGTLVLTTGGHSQKARNLRRDPRIALCVGEANRSVSLYGTVTISEDQTRVRQDLERLLEHYMKDAGLRQQALTGLLQRSPIVLHFRPEKVTEFAGMA</sequence>
<dbReference type="GO" id="GO:0005829">
    <property type="term" value="C:cytosol"/>
    <property type="evidence" value="ECO:0007669"/>
    <property type="project" value="TreeGrafter"/>
</dbReference>
<reference evidence="3 4" key="1">
    <citation type="submission" date="2019-01" db="EMBL/GenBank/DDBJ databases">
        <title>Ktedonosporobacter rubrisoli SCAWS-G2.</title>
        <authorList>
            <person name="Huang Y."/>
            <person name="Yan B."/>
        </authorList>
    </citation>
    <scope>NUCLEOTIDE SEQUENCE [LARGE SCALE GENOMIC DNA]</scope>
    <source>
        <strain evidence="3 4">SCAWS-G2</strain>
    </source>
</reference>
<dbReference type="RefSeq" id="WP_129890688.1">
    <property type="nucleotide sequence ID" value="NZ_CP035758.1"/>
</dbReference>
<dbReference type="EMBL" id="CP035758">
    <property type="protein sequence ID" value="QBD79622.1"/>
    <property type="molecule type" value="Genomic_DNA"/>
</dbReference>
<accession>A0A4P6JW72</accession>
<feature type="domain" description="Pyridoxamine 5'-phosphate oxidase N-terminal" evidence="2">
    <location>
        <begin position="9"/>
        <end position="127"/>
    </location>
</feature>
<evidence type="ECO:0000313" key="4">
    <source>
        <dbReference type="Proteomes" id="UP000290365"/>
    </source>
</evidence>
<dbReference type="InterPro" id="IPR019920">
    <property type="entry name" value="F420-binding_dom_put"/>
</dbReference>
<protein>
    <submittedName>
        <fullName evidence="3">PPOX class F420-dependent oxidoreductase</fullName>
    </submittedName>
</protein>